<dbReference type="Proteomes" id="UP000321947">
    <property type="component" value="Unassembled WGS sequence"/>
</dbReference>
<name>A0A5D3BPM4_CUCMM</name>
<dbReference type="AlphaFoldDB" id="A0A5D3BPM4"/>
<protein>
    <submittedName>
        <fullName evidence="2">Uncharacterized protein</fullName>
    </submittedName>
</protein>
<proteinExistence type="predicted"/>
<evidence type="ECO:0000313" key="2">
    <source>
        <dbReference type="EMBL" id="TYK00712.1"/>
    </source>
</evidence>
<evidence type="ECO:0000313" key="5">
    <source>
        <dbReference type="Proteomes" id="UP000321947"/>
    </source>
</evidence>
<dbReference type="EMBL" id="SSTD01009372">
    <property type="protein sequence ID" value="TYK14273.1"/>
    <property type="molecule type" value="Genomic_DNA"/>
</dbReference>
<dbReference type="Proteomes" id="UP000321393">
    <property type="component" value="Unassembled WGS sequence"/>
</dbReference>
<dbReference type="EMBL" id="SSTD01016627">
    <property type="protein sequence ID" value="TYK00712.1"/>
    <property type="molecule type" value="Genomic_DNA"/>
</dbReference>
<evidence type="ECO:0000313" key="1">
    <source>
        <dbReference type="EMBL" id="KAA0040704.1"/>
    </source>
</evidence>
<comment type="caution">
    <text evidence="2">The sequence shown here is derived from an EMBL/GenBank/DDBJ whole genome shotgun (WGS) entry which is preliminary data.</text>
</comment>
<dbReference type="EMBL" id="SSTE01017161">
    <property type="protein sequence ID" value="KAA0040704.1"/>
    <property type="molecule type" value="Genomic_DNA"/>
</dbReference>
<accession>A0A5D3BPM4</accession>
<evidence type="ECO:0000313" key="4">
    <source>
        <dbReference type="Proteomes" id="UP000321393"/>
    </source>
</evidence>
<sequence>MTLGINISGGLQIVNPLDSLLLEVCVPLVLNHCRAILGIDAQFEGIIDGHFEVGPNGKTYTLKLKLKVRIGDAYVIKIVVVKFFWPFIGLPTNLLSFEYVEEINI</sequence>
<reference evidence="4 5" key="1">
    <citation type="submission" date="2019-08" db="EMBL/GenBank/DDBJ databases">
        <title>Draft genome sequences of two oriental melons (Cucumis melo L. var makuwa).</title>
        <authorList>
            <person name="Kwon S.-Y."/>
        </authorList>
    </citation>
    <scope>NUCLEOTIDE SEQUENCE [LARGE SCALE GENOMIC DNA]</scope>
    <source>
        <strain evidence="5">cv. Chang Bougi</strain>
        <strain evidence="4">cv. SW 3</strain>
        <tissue evidence="2">Leaf</tissue>
    </source>
</reference>
<evidence type="ECO:0000313" key="3">
    <source>
        <dbReference type="EMBL" id="TYK14273.1"/>
    </source>
</evidence>
<gene>
    <name evidence="3" type="ORF">E5676_scaffold4170G00020</name>
    <name evidence="2" type="ORF">E5676_scaffold75352G00010</name>
    <name evidence="1" type="ORF">E6C27_scaffold529G00200</name>
</gene>
<organism evidence="2 5">
    <name type="scientific">Cucumis melo var. makuwa</name>
    <name type="common">Oriental melon</name>
    <dbReference type="NCBI Taxonomy" id="1194695"/>
    <lineage>
        <taxon>Eukaryota</taxon>
        <taxon>Viridiplantae</taxon>
        <taxon>Streptophyta</taxon>
        <taxon>Embryophyta</taxon>
        <taxon>Tracheophyta</taxon>
        <taxon>Spermatophyta</taxon>
        <taxon>Magnoliopsida</taxon>
        <taxon>eudicotyledons</taxon>
        <taxon>Gunneridae</taxon>
        <taxon>Pentapetalae</taxon>
        <taxon>rosids</taxon>
        <taxon>fabids</taxon>
        <taxon>Cucurbitales</taxon>
        <taxon>Cucurbitaceae</taxon>
        <taxon>Benincaseae</taxon>
        <taxon>Cucumis</taxon>
    </lineage>
</organism>